<proteinExistence type="predicted"/>
<feature type="region of interest" description="Disordered" evidence="1">
    <location>
        <begin position="1"/>
        <end position="106"/>
    </location>
</feature>
<organism evidence="2 3">
    <name type="scientific">Larimichthys crocea</name>
    <name type="common">Large yellow croaker</name>
    <name type="synonym">Pseudosciaena crocea</name>
    <dbReference type="NCBI Taxonomy" id="215358"/>
    <lineage>
        <taxon>Eukaryota</taxon>
        <taxon>Metazoa</taxon>
        <taxon>Chordata</taxon>
        <taxon>Craniata</taxon>
        <taxon>Vertebrata</taxon>
        <taxon>Euteleostomi</taxon>
        <taxon>Actinopterygii</taxon>
        <taxon>Neopterygii</taxon>
        <taxon>Teleostei</taxon>
        <taxon>Neoteleostei</taxon>
        <taxon>Acanthomorphata</taxon>
        <taxon>Eupercaria</taxon>
        <taxon>Sciaenidae</taxon>
        <taxon>Larimichthys</taxon>
    </lineage>
</organism>
<dbReference type="AlphaFoldDB" id="A0A6G0HG59"/>
<sequence>MGLCTSKSTVTLDPSAHTLSADRASRVAGEGVSPEGTPILDEGILKVQPVKSKADGGGGGGGPKSGAAVSQTAKGYLELGGKGGVEGEAQTSREAEEEDEDEEGDEACDFREYFENGLKSLLSSFPKKPEIVRMHKNLPHLINNCNKNNLCSRNVSYTPAISPKTFHKELQNVIQEIYTTSS</sequence>
<dbReference type="Proteomes" id="UP000424527">
    <property type="component" value="Unassembled WGS sequence"/>
</dbReference>
<reference evidence="2 3" key="1">
    <citation type="submission" date="2019-07" db="EMBL/GenBank/DDBJ databases">
        <title>Chromosome genome assembly for large yellow croaker.</title>
        <authorList>
            <person name="Xiao S."/>
        </authorList>
    </citation>
    <scope>NUCLEOTIDE SEQUENCE [LARGE SCALE GENOMIC DNA]</scope>
    <source>
        <strain evidence="2">JMULYC20181020</strain>
        <tissue evidence="2">Muscle</tissue>
    </source>
</reference>
<feature type="compositionally biased region" description="Acidic residues" evidence="1">
    <location>
        <begin position="95"/>
        <end position="106"/>
    </location>
</feature>
<evidence type="ECO:0000313" key="3">
    <source>
        <dbReference type="Proteomes" id="UP000424527"/>
    </source>
</evidence>
<accession>A0A6G0HG59</accession>
<keyword evidence="3" id="KW-1185">Reference proteome</keyword>
<dbReference type="EMBL" id="REGW02000028">
    <property type="protein sequence ID" value="KAE8278184.1"/>
    <property type="molecule type" value="Genomic_DNA"/>
</dbReference>
<evidence type="ECO:0000256" key="1">
    <source>
        <dbReference type="SAM" id="MobiDB-lite"/>
    </source>
</evidence>
<gene>
    <name evidence="2" type="ORF">D5F01_LYC23735</name>
</gene>
<name>A0A6G0HG59_LARCR</name>
<feature type="compositionally biased region" description="Gly residues" evidence="1">
    <location>
        <begin position="55"/>
        <end position="64"/>
    </location>
</feature>
<evidence type="ECO:0000313" key="2">
    <source>
        <dbReference type="EMBL" id="KAE8278184.1"/>
    </source>
</evidence>
<protein>
    <submittedName>
        <fullName evidence="2">Uncharacterized protein</fullName>
    </submittedName>
</protein>
<feature type="compositionally biased region" description="Polar residues" evidence="1">
    <location>
        <begin position="1"/>
        <end position="12"/>
    </location>
</feature>
<comment type="caution">
    <text evidence="2">The sequence shown here is derived from an EMBL/GenBank/DDBJ whole genome shotgun (WGS) entry which is preliminary data.</text>
</comment>